<comment type="caution">
    <text evidence="1">The sequence shown here is derived from an EMBL/GenBank/DDBJ whole genome shotgun (WGS) entry which is preliminary data.</text>
</comment>
<name>A0ABY1SAF7_CALBS</name>
<organism evidence="1 2">
    <name type="scientific">Caldicellulosiruptor bescii</name>
    <name type="common">Anaerocellum thermophilum</name>
    <dbReference type="NCBI Taxonomy" id="31899"/>
    <lineage>
        <taxon>Bacteria</taxon>
        <taxon>Bacillati</taxon>
        <taxon>Bacillota</taxon>
        <taxon>Bacillota incertae sedis</taxon>
        <taxon>Caldicellulosiruptorales</taxon>
        <taxon>Caldicellulosiruptoraceae</taxon>
        <taxon>Caldicellulosiruptor</taxon>
    </lineage>
</organism>
<keyword evidence="2" id="KW-1185">Reference proteome</keyword>
<dbReference type="EMBL" id="FXXC01000001">
    <property type="protein sequence ID" value="SMR94845.1"/>
    <property type="molecule type" value="Genomic_DNA"/>
</dbReference>
<evidence type="ECO:0000313" key="1">
    <source>
        <dbReference type="EMBL" id="SMR94845.1"/>
    </source>
</evidence>
<evidence type="ECO:0000313" key="2">
    <source>
        <dbReference type="Proteomes" id="UP000196803"/>
    </source>
</evidence>
<dbReference type="Proteomes" id="UP000196803">
    <property type="component" value="Unassembled WGS sequence"/>
</dbReference>
<protein>
    <recommendedName>
        <fullName evidence="3">Rhomboid family protein</fullName>
    </recommendedName>
</protein>
<sequence length="42" mass="4782">MHMYHIFGAVFGSLFLNSLFLGDQMNSQKRRDQNGSCMGKTL</sequence>
<gene>
    <name evidence="1" type="ORF">SAMN05216240_2301</name>
</gene>
<reference evidence="1 2" key="1">
    <citation type="submission" date="2017-05" db="EMBL/GenBank/DDBJ databases">
        <authorList>
            <person name="Varghese N."/>
            <person name="Submissions S."/>
        </authorList>
    </citation>
    <scope>NUCLEOTIDE SEQUENCE [LARGE SCALE GENOMIC DNA]</scope>
    <source>
        <strain evidence="1 2">MACB1020</strain>
    </source>
</reference>
<evidence type="ECO:0008006" key="3">
    <source>
        <dbReference type="Google" id="ProtNLM"/>
    </source>
</evidence>
<proteinExistence type="predicted"/>
<accession>A0ABY1SAF7</accession>